<organism evidence="1 2">
    <name type="scientific">Vreelandella malpeensis</name>
    <dbReference type="NCBI Taxonomy" id="1172368"/>
    <lineage>
        <taxon>Bacteria</taxon>
        <taxon>Pseudomonadati</taxon>
        <taxon>Pseudomonadota</taxon>
        <taxon>Gammaproteobacteria</taxon>
        <taxon>Oceanospirillales</taxon>
        <taxon>Halomonadaceae</taxon>
        <taxon>Vreelandella</taxon>
    </lineage>
</organism>
<evidence type="ECO:0000313" key="2">
    <source>
        <dbReference type="Proteomes" id="UP001319882"/>
    </source>
</evidence>
<dbReference type="Gene3D" id="2.40.128.200">
    <property type="match status" value="1"/>
</dbReference>
<evidence type="ECO:0000313" key="1">
    <source>
        <dbReference type="EMBL" id="MCB8890458.1"/>
    </source>
</evidence>
<protein>
    <submittedName>
        <fullName evidence="1">C-type lysozyme, inhibitor</fullName>
    </submittedName>
</protein>
<proteinExistence type="predicted"/>
<comment type="caution">
    <text evidence="1">The sequence shown here is derived from an EMBL/GenBank/DDBJ whole genome shotgun (WGS) entry which is preliminary data.</text>
</comment>
<keyword evidence="2" id="KW-1185">Reference proteome</keyword>
<name>A0ABS8DWN5_9GAMM</name>
<dbReference type="SUPFAM" id="SSF141488">
    <property type="entry name" value="YdhA-like"/>
    <property type="match status" value="1"/>
</dbReference>
<dbReference type="EMBL" id="WHVL01000007">
    <property type="protein sequence ID" value="MCB8890458.1"/>
    <property type="molecule type" value="Genomic_DNA"/>
</dbReference>
<reference evidence="1 2" key="1">
    <citation type="journal article" date="2021" name="Sci. Rep.">
        <title>Genome analysis of a halophilic bacterium Halomonas malpeensis YU-PRIM-29(T) reveals its exopolysaccharide and pigment producing capabilities.</title>
        <authorList>
            <person name="Athmika"/>
            <person name="Ghate S.D."/>
            <person name="Arun A.B."/>
            <person name="Rao S.S."/>
            <person name="Kumar S.T.A."/>
            <person name="Kandiyil M.K."/>
            <person name="Saptami K."/>
            <person name="Rekha P.D."/>
        </authorList>
    </citation>
    <scope>NUCLEOTIDE SEQUENCE [LARGE SCALE GENOMIC DNA]</scope>
    <source>
        <strain evidence="2">prim 29</strain>
    </source>
</reference>
<gene>
    <name evidence="1" type="ORF">GEV37_15185</name>
</gene>
<accession>A0ABS8DWN5</accession>
<dbReference type="Proteomes" id="UP001319882">
    <property type="component" value="Unassembled WGS sequence"/>
</dbReference>
<dbReference type="InterPro" id="IPR036328">
    <property type="entry name" value="MliC_sf"/>
</dbReference>
<sequence>MGALCLGAGLAGCASAPTPPQATPIADNAAPFLPSALFPGSADGFQAWHCQPANQHLIGADNGQTLRLWSLHGAWQLPRAVVADGARYQDGDISFWDRGERALVETPRGQLQCQQAGERKALTRAGNPGVMFKAEGREPSWQVTLAHDVPTLAIETATAPATHQPYMISVLDNQAGRVVLESADVEPFFRLRIDAGACFDKASGAPYPARVTLTYQGEQYSGCGQGIAP</sequence>